<reference evidence="2 3" key="1">
    <citation type="submission" date="2018-05" db="EMBL/GenBank/DDBJ databases">
        <title>Genomic Encyclopedia of Type Strains, Phase IV (KMG-V): Genome sequencing to study the core and pangenomes of soil and plant-associated prokaryotes.</title>
        <authorList>
            <person name="Whitman W."/>
        </authorList>
    </citation>
    <scope>NUCLEOTIDE SEQUENCE [LARGE SCALE GENOMIC DNA]</scope>
    <source>
        <strain evidence="2 3">SIr-6563</strain>
    </source>
</reference>
<feature type="domain" description="DNA-binding protein H-NS-like C-terminal" evidence="1">
    <location>
        <begin position="53"/>
        <end position="92"/>
    </location>
</feature>
<dbReference type="GeneID" id="61308298"/>
<dbReference type="EMBL" id="QJJV01000040">
    <property type="protein sequence ID" value="PXX05634.1"/>
    <property type="molecule type" value="Genomic_DNA"/>
</dbReference>
<dbReference type="Proteomes" id="UP000247515">
    <property type="component" value="Unassembled WGS sequence"/>
</dbReference>
<proteinExistence type="predicted"/>
<keyword evidence="2" id="KW-0238">DNA-binding</keyword>
<gene>
    <name evidence="2" type="ORF">C7400_1407</name>
</gene>
<dbReference type="SMART" id="SM00528">
    <property type="entry name" value="HNS"/>
    <property type="match status" value="1"/>
</dbReference>
<dbReference type="InterPro" id="IPR027444">
    <property type="entry name" value="H-NS_C_dom"/>
</dbReference>
<dbReference type="SUPFAM" id="SSF81273">
    <property type="entry name" value="H-NS histone-like proteins"/>
    <property type="match status" value="1"/>
</dbReference>
<dbReference type="Pfam" id="PF00816">
    <property type="entry name" value="Histone_HNS"/>
    <property type="match status" value="1"/>
</dbReference>
<accession>A0ABX5MC63</accession>
<dbReference type="GO" id="GO:0003677">
    <property type="term" value="F:DNA binding"/>
    <property type="evidence" value="ECO:0007669"/>
    <property type="project" value="UniProtKB-KW"/>
</dbReference>
<evidence type="ECO:0000259" key="1">
    <source>
        <dbReference type="SMART" id="SM00528"/>
    </source>
</evidence>
<dbReference type="RefSeq" id="WP_110329760.1">
    <property type="nucleotide sequence ID" value="NZ_CAJMYJ010000026.1"/>
</dbReference>
<organism evidence="2 3">
    <name type="scientific">Paraburkholderia tropica</name>
    <dbReference type="NCBI Taxonomy" id="92647"/>
    <lineage>
        <taxon>Bacteria</taxon>
        <taxon>Pseudomonadati</taxon>
        <taxon>Pseudomonadota</taxon>
        <taxon>Betaproteobacteria</taxon>
        <taxon>Burkholderiales</taxon>
        <taxon>Burkholderiaceae</taxon>
        <taxon>Paraburkholderia</taxon>
    </lineage>
</organism>
<protein>
    <submittedName>
        <fullName evidence="2">DNA-binding protein H-NS</fullName>
    </submittedName>
</protein>
<sequence>MSNLKALHAELGHVNELLADARSREVTAVLARFRDEVELLGITEQEIRRALGYDRPAPAPAKYYDPATGRKWSGRGRRPAWLAGKRLEDHAIDAPRPQPWWPGEE</sequence>
<name>A0ABX5MC63_9BURK</name>
<dbReference type="Gene3D" id="4.10.430.30">
    <property type="match status" value="1"/>
</dbReference>
<evidence type="ECO:0000313" key="3">
    <source>
        <dbReference type="Proteomes" id="UP000247515"/>
    </source>
</evidence>
<keyword evidence="3" id="KW-1185">Reference proteome</keyword>
<comment type="caution">
    <text evidence="2">The sequence shown here is derived from an EMBL/GenBank/DDBJ whole genome shotgun (WGS) entry which is preliminary data.</text>
</comment>
<evidence type="ECO:0000313" key="2">
    <source>
        <dbReference type="EMBL" id="PXX05634.1"/>
    </source>
</evidence>